<dbReference type="SMART" id="SM01321">
    <property type="entry name" value="Y1_Tnp"/>
    <property type="match status" value="1"/>
</dbReference>
<dbReference type="Proteomes" id="UP000430120">
    <property type="component" value="Unassembled WGS sequence"/>
</dbReference>
<dbReference type="AlphaFoldDB" id="A0A643FIC0"/>
<evidence type="ECO:0000256" key="1">
    <source>
        <dbReference type="SAM" id="MobiDB-lite"/>
    </source>
</evidence>
<dbReference type="GO" id="GO:0004803">
    <property type="term" value="F:transposase activity"/>
    <property type="evidence" value="ECO:0007669"/>
    <property type="project" value="InterPro"/>
</dbReference>
<proteinExistence type="predicted"/>
<dbReference type="InterPro" id="IPR002686">
    <property type="entry name" value="Transposase_17"/>
</dbReference>
<evidence type="ECO:0000259" key="2">
    <source>
        <dbReference type="SMART" id="SM01321"/>
    </source>
</evidence>
<keyword evidence="4" id="KW-1185">Reference proteome</keyword>
<organism evidence="3 4">
    <name type="scientific">Ideonella dechloratans</name>
    <dbReference type="NCBI Taxonomy" id="36863"/>
    <lineage>
        <taxon>Bacteria</taxon>
        <taxon>Pseudomonadati</taxon>
        <taxon>Pseudomonadota</taxon>
        <taxon>Betaproteobacteria</taxon>
        <taxon>Burkholderiales</taxon>
        <taxon>Sphaerotilaceae</taxon>
        <taxon>Ideonella</taxon>
    </lineage>
</organism>
<feature type="region of interest" description="Disordered" evidence="1">
    <location>
        <begin position="211"/>
        <end position="236"/>
    </location>
</feature>
<dbReference type="SUPFAM" id="SSF143422">
    <property type="entry name" value="Transposase IS200-like"/>
    <property type="match status" value="1"/>
</dbReference>
<dbReference type="GO" id="GO:0006313">
    <property type="term" value="P:DNA transposition"/>
    <property type="evidence" value="ECO:0007669"/>
    <property type="project" value="InterPro"/>
</dbReference>
<protein>
    <submittedName>
        <fullName evidence="3">Transposase</fullName>
    </submittedName>
</protein>
<dbReference type="Gene3D" id="3.30.70.1290">
    <property type="entry name" value="Transposase IS200-like"/>
    <property type="match status" value="1"/>
</dbReference>
<dbReference type="Pfam" id="PF01797">
    <property type="entry name" value="Y1_Tnp"/>
    <property type="match status" value="1"/>
</dbReference>
<name>A0A643FIC0_IDEDE</name>
<dbReference type="PANTHER" id="PTHR34322:SF2">
    <property type="entry name" value="TRANSPOSASE IS200-LIKE DOMAIN-CONTAINING PROTEIN"/>
    <property type="match status" value="1"/>
</dbReference>
<dbReference type="EMBL" id="VZPB01000006">
    <property type="protein sequence ID" value="KAB0584401.1"/>
    <property type="molecule type" value="Genomic_DNA"/>
</dbReference>
<dbReference type="GO" id="GO:0003677">
    <property type="term" value="F:DNA binding"/>
    <property type="evidence" value="ECO:0007669"/>
    <property type="project" value="InterPro"/>
</dbReference>
<comment type="caution">
    <text evidence="3">The sequence shown here is derived from an EMBL/GenBank/DDBJ whole genome shotgun (WGS) entry which is preliminary data.</text>
</comment>
<reference evidence="3 4" key="1">
    <citation type="submission" date="2019-09" db="EMBL/GenBank/DDBJ databases">
        <title>Draft genome sequences of 48 bacterial type strains from the CCUG.</title>
        <authorList>
            <person name="Tunovic T."/>
            <person name="Pineiro-Iglesias B."/>
            <person name="Unosson C."/>
            <person name="Inganas E."/>
            <person name="Ohlen M."/>
            <person name="Cardew S."/>
            <person name="Jensie-Markopoulos S."/>
            <person name="Salva-Serra F."/>
            <person name="Jaen-Luchoro D."/>
            <person name="Karlsson R."/>
            <person name="Svensson-Stadler L."/>
            <person name="Chun J."/>
            <person name="Moore E."/>
        </authorList>
    </citation>
    <scope>NUCLEOTIDE SEQUENCE [LARGE SCALE GENOMIC DNA]</scope>
    <source>
        <strain evidence="3 4">CCUG 30977</strain>
    </source>
</reference>
<sequence>MARPQRLFLPGHPHHVIQRGHNQGPIFLDDDDRRSYLHHLGEVARESRVAVHAYALGDDRVHLLLTPQTADAISRMMQALGRRYVAVFNRRHGRSGTLWAGRFASHLVDEGAVLDCQCYIEMVASGAGSEAGESPWSSAAHHLGSRHDPLVTPHRAVWALGNTPFEREAAYRARLEQGLPAATRQAIEQAMRSGLLLGDESARRALERELHRSLAPRPRGRPPGSVAKLRIDSGTN</sequence>
<dbReference type="RefSeq" id="WP_151122725.1">
    <property type="nucleotide sequence ID" value="NZ_CP088081.1"/>
</dbReference>
<evidence type="ECO:0000313" key="4">
    <source>
        <dbReference type="Proteomes" id="UP000430120"/>
    </source>
</evidence>
<accession>A0A643FIC0</accession>
<dbReference type="OrthoDB" id="9814067at2"/>
<dbReference type="InterPro" id="IPR036515">
    <property type="entry name" value="Transposase_17_sf"/>
</dbReference>
<evidence type="ECO:0000313" key="3">
    <source>
        <dbReference type="EMBL" id="KAB0584401.1"/>
    </source>
</evidence>
<feature type="domain" description="Transposase IS200-like" evidence="2">
    <location>
        <begin position="9"/>
        <end position="123"/>
    </location>
</feature>
<gene>
    <name evidence="3" type="ORF">F7Q92_04080</name>
</gene>
<dbReference type="PANTHER" id="PTHR34322">
    <property type="entry name" value="TRANSPOSASE, Y1_TNP DOMAIN-CONTAINING"/>
    <property type="match status" value="1"/>
</dbReference>